<protein>
    <recommendedName>
        <fullName evidence="11">Aminotransferase class I/classII large domain-containing protein</fullName>
    </recommendedName>
</protein>
<dbReference type="GO" id="GO:0047958">
    <property type="term" value="F:glycine:2-oxoglutarate aminotransferase activity"/>
    <property type="evidence" value="ECO:0007669"/>
    <property type="project" value="UniProtKB-EC"/>
</dbReference>
<evidence type="ECO:0000313" key="12">
    <source>
        <dbReference type="EMBL" id="KAK9817869.1"/>
    </source>
</evidence>
<proteinExistence type="inferred from homology"/>
<dbReference type="FunFam" id="1.10.287.1970:FF:000001">
    <property type="entry name" value="Alanine aminotransferase 2"/>
    <property type="match status" value="1"/>
</dbReference>
<dbReference type="Gene3D" id="3.40.640.10">
    <property type="entry name" value="Type I PLP-dependent aspartate aminotransferase-like (Major domain)"/>
    <property type="match status" value="1"/>
</dbReference>
<reference evidence="12 13" key="1">
    <citation type="journal article" date="2024" name="Nat. Commun.">
        <title>Phylogenomics reveals the evolutionary origins of lichenization in chlorophyte algae.</title>
        <authorList>
            <person name="Puginier C."/>
            <person name="Libourel C."/>
            <person name="Otte J."/>
            <person name="Skaloud P."/>
            <person name="Haon M."/>
            <person name="Grisel S."/>
            <person name="Petersen M."/>
            <person name="Berrin J.G."/>
            <person name="Delaux P.M."/>
            <person name="Dal Grande F."/>
            <person name="Keller J."/>
        </authorList>
    </citation>
    <scope>NUCLEOTIDE SEQUENCE [LARGE SCALE GENOMIC DNA]</scope>
    <source>
        <strain evidence="12 13">SAG 2043</strain>
    </source>
</reference>
<dbReference type="InterPro" id="IPR045088">
    <property type="entry name" value="ALAT1/2-like"/>
</dbReference>
<keyword evidence="6" id="KW-0663">Pyridoxal phosphate</keyword>
<dbReference type="Pfam" id="PF00155">
    <property type="entry name" value="Aminotran_1_2"/>
    <property type="match status" value="1"/>
</dbReference>
<comment type="catalytic activity">
    <reaction evidence="10">
        <text>glycine + 2-oxoglutarate = glyoxylate + L-glutamate</text>
        <dbReference type="Rhea" id="RHEA:14089"/>
        <dbReference type="ChEBI" id="CHEBI:16810"/>
        <dbReference type="ChEBI" id="CHEBI:29985"/>
        <dbReference type="ChEBI" id="CHEBI:36655"/>
        <dbReference type="ChEBI" id="CHEBI:57305"/>
        <dbReference type="EC" id="2.6.1.4"/>
    </reaction>
</comment>
<evidence type="ECO:0000256" key="6">
    <source>
        <dbReference type="ARBA" id="ARBA00022898"/>
    </source>
</evidence>
<comment type="caution">
    <text evidence="12">The sequence shown here is derived from an EMBL/GenBank/DDBJ whole genome shotgun (WGS) entry which is preliminary data.</text>
</comment>
<dbReference type="EMBL" id="JALJOR010000004">
    <property type="protein sequence ID" value="KAK9817869.1"/>
    <property type="molecule type" value="Genomic_DNA"/>
</dbReference>
<dbReference type="InterPro" id="IPR015422">
    <property type="entry name" value="PyrdxlP-dep_Trfase_small"/>
</dbReference>
<comment type="pathway">
    <text evidence="8">Photosynthesis; C4 acid pathway.</text>
</comment>
<comment type="catalytic activity">
    <reaction evidence="1">
        <text>glyoxylate + L-alanine = glycine + pyruvate</text>
        <dbReference type="Rhea" id="RHEA:24248"/>
        <dbReference type="ChEBI" id="CHEBI:15361"/>
        <dbReference type="ChEBI" id="CHEBI:36655"/>
        <dbReference type="ChEBI" id="CHEBI:57305"/>
        <dbReference type="ChEBI" id="CHEBI:57972"/>
        <dbReference type="EC" id="2.6.1.44"/>
    </reaction>
</comment>
<dbReference type="SUPFAM" id="SSF53383">
    <property type="entry name" value="PLP-dependent transferases"/>
    <property type="match status" value="1"/>
</dbReference>
<evidence type="ECO:0000259" key="11">
    <source>
        <dbReference type="Pfam" id="PF00155"/>
    </source>
</evidence>
<dbReference type="Gene3D" id="1.10.287.1970">
    <property type="match status" value="1"/>
</dbReference>
<dbReference type="GO" id="GO:0008453">
    <property type="term" value="F:alanine-glyoxylate transaminase activity"/>
    <property type="evidence" value="ECO:0007669"/>
    <property type="project" value="UniProtKB-EC"/>
</dbReference>
<evidence type="ECO:0000256" key="10">
    <source>
        <dbReference type="ARBA" id="ARBA00052537"/>
    </source>
</evidence>
<name>A0AAW1Q726_9CHLO</name>
<dbReference type="PANTHER" id="PTHR11751:SF29">
    <property type="entry name" value="ALANINE TRANSAMINASE"/>
    <property type="match status" value="1"/>
</dbReference>
<evidence type="ECO:0000256" key="5">
    <source>
        <dbReference type="ARBA" id="ARBA00022679"/>
    </source>
</evidence>
<comment type="subunit">
    <text evidence="3">Homodimer.</text>
</comment>
<dbReference type="Proteomes" id="UP001489004">
    <property type="component" value="Unassembled WGS sequence"/>
</dbReference>
<keyword evidence="4" id="KW-0032">Aminotransferase</keyword>
<dbReference type="InterPro" id="IPR015421">
    <property type="entry name" value="PyrdxlP-dep_Trfase_major"/>
</dbReference>
<feature type="domain" description="Aminotransferase class I/classII large" evidence="11">
    <location>
        <begin position="95"/>
        <end position="473"/>
    </location>
</feature>
<dbReference type="PANTHER" id="PTHR11751">
    <property type="entry name" value="ALANINE AMINOTRANSFERASE"/>
    <property type="match status" value="1"/>
</dbReference>
<evidence type="ECO:0000256" key="7">
    <source>
        <dbReference type="ARBA" id="ARBA00025708"/>
    </source>
</evidence>
<gene>
    <name evidence="12" type="ORF">WJX72_003409</name>
</gene>
<accession>A0AAW1Q726</accession>
<dbReference type="CDD" id="cd00609">
    <property type="entry name" value="AAT_like"/>
    <property type="match status" value="1"/>
</dbReference>
<evidence type="ECO:0000256" key="2">
    <source>
        <dbReference type="ARBA" id="ARBA00001933"/>
    </source>
</evidence>
<organism evidence="12 13">
    <name type="scientific">[Myrmecia] bisecta</name>
    <dbReference type="NCBI Taxonomy" id="41462"/>
    <lineage>
        <taxon>Eukaryota</taxon>
        <taxon>Viridiplantae</taxon>
        <taxon>Chlorophyta</taxon>
        <taxon>core chlorophytes</taxon>
        <taxon>Trebouxiophyceae</taxon>
        <taxon>Trebouxiales</taxon>
        <taxon>Trebouxiaceae</taxon>
        <taxon>Myrmecia</taxon>
    </lineage>
</organism>
<keyword evidence="13" id="KW-1185">Reference proteome</keyword>
<comment type="cofactor">
    <cofactor evidence="2">
        <name>pyridoxal 5'-phosphate</name>
        <dbReference type="ChEBI" id="CHEBI:597326"/>
    </cofactor>
</comment>
<evidence type="ECO:0000256" key="9">
    <source>
        <dbReference type="ARBA" id="ARBA00025785"/>
    </source>
</evidence>
<evidence type="ECO:0000256" key="3">
    <source>
        <dbReference type="ARBA" id="ARBA00011738"/>
    </source>
</evidence>
<keyword evidence="5" id="KW-0808">Transferase</keyword>
<evidence type="ECO:0000256" key="1">
    <source>
        <dbReference type="ARBA" id="ARBA00001781"/>
    </source>
</evidence>
<evidence type="ECO:0000256" key="4">
    <source>
        <dbReference type="ARBA" id="ARBA00022576"/>
    </source>
</evidence>
<comment type="similarity">
    <text evidence="9">Belongs to the class-I pyridoxal-phosphate-dependent aminotransferase family. Alanine aminotransferase subfamily.</text>
</comment>
<dbReference type="InterPro" id="IPR015424">
    <property type="entry name" value="PyrdxlP-dep_Trfase"/>
</dbReference>
<dbReference type="GO" id="GO:0030170">
    <property type="term" value="F:pyridoxal phosphate binding"/>
    <property type="evidence" value="ECO:0007669"/>
    <property type="project" value="InterPro"/>
</dbReference>
<dbReference type="Gene3D" id="3.90.1150.10">
    <property type="entry name" value="Aspartate Aminotransferase, domain 1"/>
    <property type="match status" value="1"/>
</dbReference>
<evidence type="ECO:0000256" key="8">
    <source>
        <dbReference type="ARBA" id="ARBA00025709"/>
    </source>
</evidence>
<dbReference type="InterPro" id="IPR004839">
    <property type="entry name" value="Aminotransferase_I/II_large"/>
</dbReference>
<evidence type="ECO:0000313" key="13">
    <source>
        <dbReference type="Proteomes" id="UP001489004"/>
    </source>
</evidence>
<dbReference type="AlphaFoldDB" id="A0AAW1Q726"/>
<sequence>MTATDSPESALSVRNLNPKVVEAQYAVRGEIVIRAGQIEKELKQGKQFPFDKVVYCNIGNPQSLGQQPISFFRQVLALCDYPELIKPAKANKLFPADVIRRAEEYLAEIPGGTGAYSDSRGADICRQHVALGIERRDGYPAEKDQIFLTDGASQGVHSVMRMLLRDESDAILTPIPQYPLYSATITLYGGTLLPYYLNEDQGWGLDVKHLDAQTQKARSEGKTVRALVVINPGNPTGAILTKQNLEEVVRFCKAQKIVLLADEVYQDNIYAEGKEFHSFKKVVREMGGEAEGVQLFSMHSISKGYYGECGRRGGYLEIINVADDVVGQLYKLASINLCSNVNGQICTALMMNPPQEGDESYPEYAKERQALLDSLKRRAKMLTDSLNQLEGVKCQESEGALYAMPRITLPAGAVEAAKEKGKAPDFLYCMELLEATGIATVPGSGFKQVEGTYHFRTTCLPPESDLQKVVQRLTAFHKDFINKYGGL</sequence>
<dbReference type="FunFam" id="3.90.1150.10:FF:000010">
    <property type="entry name" value="Alanine aminotransferase 2"/>
    <property type="match status" value="1"/>
</dbReference>
<comment type="pathway">
    <text evidence="7">Amino-acid degradation; L-alanine degradation via transaminase pathway; pyruvate from L-alanine: step 1/1.</text>
</comment>
<dbReference type="GO" id="GO:0004021">
    <property type="term" value="F:L-alanine:2-oxoglutarate aminotransferase activity"/>
    <property type="evidence" value="ECO:0007669"/>
    <property type="project" value="TreeGrafter"/>
</dbReference>
<dbReference type="FunFam" id="3.40.640.10:FF:000012">
    <property type="entry name" value="alanine aminotransferase 2"/>
    <property type="match status" value="1"/>
</dbReference>